<dbReference type="InterPro" id="IPR016040">
    <property type="entry name" value="NAD(P)-bd_dom"/>
</dbReference>
<dbReference type="OrthoDB" id="419598at2759"/>
<dbReference type="GO" id="GO:0004074">
    <property type="term" value="F:biliverdin reductase [NAD(P)H] activity"/>
    <property type="evidence" value="ECO:0007669"/>
    <property type="project" value="TreeGrafter"/>
</dbReference>
<evidence type="ECO:0000259" key="2">
    <source>
        <dbReference type="Pfam" id="PF13460"/>
    </source>
</evidence>
<evidence type="ECO:0000313" key="4">
    <source>
        <dbReference type="Proteomes" id="UP000799324"/>
    </source>
</evidence>
<dbReference type="AlphaFoldDB" id="A0A6A6TBD5"/>
<accession>A0A6A6TBD5</accession>
<keyword evidence="4" id="KW-1185">Reference proteome</keyword>
<dbReference type="EMBL" id="MU004334">
    <property type="protein sequence ID" value="KAF2656617.1"/>
    <property type="molecule type" value="Genomic_DNA"/>
</dbReference>
<organism evidence="3 4">
    <name type="scientific">Lophiostoma macrostomum CBS 122681</name>
    <dbReference type="NCBI Taxonomy" id="1314788"/>
    <lineage>
        <taxon>Eukaryota</taxon>
        <taxon>Fungi</taxon>
        <taxon>Dikarya</taxon>
        <taxon>Ascomycota</taxon>
        <taxon>Pezizomycotina</taxon>
        <taxon>Dothideomycetes</taxon>
        <taxon>Pleosporomycetidae</taxon>
        <taxon>Pleosporales</taxon>
        <taxon>Lophiostomataceae</taxon>
        <taxon>Lophiostoma</taxon>
    </lineage>
</organism>
<proteinExistence type="inferred from homology"/>
<evidence type="ECO:0000256" key="1">
    <source>
        <dbReference type="ARBA" id="ARBA00038376"/>
    </source>
</evidence>
<dbReference type="GO" id="GO:0042602">
    <property type="term" value="F:riboflavin reductase (NADPH) activity"/>
    <property type="evidence" value="ECO:0007669"/>
    <property type="project" value="TreeGrafter"/>
</dbReference>
<name>A0A6A6TBD5_9PLEO</name>
<reference evidence="3" key="1">
    <citation type="journal article" date="2020" name="Stud. Mycol.">
        <title>101 Dothideomycetes genomes: a test case for predicting lifestyles and emergence of pathogens.</title>
        <authorList>
            <person name="Haridas S."/>
            <person name="Albert R."/>
            <person name="Binder M."/>
            <person name="Bloem J."/>
            <person name="Labutti K."/>
            <person name="Salamov A."/>
            <person name="Andreopoulos B."/>
            <person name="Baker S."/>
            <person name="Barry K."/>
            <person name="Bills G."/>
            <person name="Bluhm B."/>
            <person name="Cannon C."/>
            <person name="Castanera R."/>
            <person name="Culley D."/>
            <person name="Daum C."/>
            <person name="Ezra D."/>
            <person name="Gonzalez J."/>
            <person name="Henrissat B."/>
            <person name="Kuo A."/>
            <person name="Liang C."/>
            <person name="Lipzen A."/>
            <person name="Lutzoni F."/>
            <person name="Magnuson J."/>
            <person name="Mondo S."/>
            <person name="Nolan M."/>
            <person name="Ohm R."/>
            <person name="Pangilinan J."/>
            <person name="Park H.-J."/>
            <person name="Ramirez L."/>
            <person name="Alfaro M."/>
            <person name="Sun H."/>
            <person name="Tritt A."/>
            <person name="Yoshinaga Y."/>
            <person name="Zwiers L.-H."/>
            <person name="Turgeon B."/>
            <person name="Goodwin S."/>
            <person name="Spatafora J."/>
            <person name="Crous P."/>
            <person name="Grigoriev I."/>
        </authorList>
    </citation>
    <scope>NUCLEOTIDE SEQUENCE</scope>
    <source>
        <strain evidence="3">CBS 122681</strain>
    </source>
</reference>
<dbReference type="PANTHER" id="PTHR43355:SF2">
    <property type="entry name" value="FLAVIN REDUCTASE (NADPH)"/>
    <property type="match status" value="1"/>
</dbReference>
<evidence type="ECO:0000313" key="3">
    <source>
        <dbReference type="EMBL" id="KAF2656617.1"/>
    </source>
</evidence>
<sequence length="231" mass="24904">MHLFFLGATGRTGVHGYNYALEQGHHVTIIVRKASDVEPHEGLTVVEGSVLSAPDVERAVAARGVPVDAALVFLNSRRTSDNPWAKFVGPAHLIADGTANVAQALRKQERPPTASKPRLVVMSAIGVGESQAMQPMVTRFIVNHSNIGKTYEDHNAMNSKIEENCGTAVDWTVVFPVALNDAGDKPVKVFGPTESGAAFFISRESCAKWMVEVATGKLGDQFRNKRAILSN</sequence>
<dbReference type="PANTHER" id="PTHR43355">
    <property type="entry name" value="FLAVIN REDUCTASE (NADPH)"/>
    <property type="match status" value="1"/>
</dbReference>
<feature type="domain" description="NAD(P)-binding" evidence="2">
    <location>
        <begin position="7"/>
        <end position="215"/>
    </location>
</feature>
<comment type="similarity">
    <text evidence="1">Belongs to the avfA family.</text>
</comment>
<protein>
    <submittedName>
        <fullName evidence="3">NAD(P)-binding protein</fullName>
    </submittedName>
</protein>
<dbReference type="Pfam" id="PF13460">
    <property type="entry name" value="NAD_binding_10"/>
    <property type="match status" value="1"/>
</dbReference>
<dbReference type="Proteomes" id="UP000799324">
    <property type="component" value="Unassembled WGS sequence"/>
</dbReference>
<dbReference type="InterPro" id="IPR036291">
    <property type="entry name" value="NAD(P)-bd_dom_sf"/>
</dbReference>
<gene>
    <name evidence="3" type="ORF">K491DRAFT_691836</name>
</gene>
<dbReference type="InterPro" id="IPR051606">
    <property type="entry name" value="Polyketide_Oxido-like"/>
</dbReference>
<dbReference type="Gene3D" id="3.40.50.720">
    <property type="entry name" value="NAD(P)-binding Rossmann-like Domain"/>
    <property type="match status" value="1"/>
</dbReference>
<dbReference type="SUPFAM" id="SSF51735">
    <property type="entry name" value="NAD(P)-binding Rossmann-fold domains"/>
    <property type="match status" value="1"/>
</dbReference>